<evidence type="ECO:0000256" key="5">
    <source>
        <dbReference type="ARBA" id="ARBA00022833"/>
    </source>
</evidence>
<name>A0A8H7UVW4_9FUNG</name>
<feature type="binding site" evidence="9">
    <location>
        <position position="192"/>
    </location>
    <ligand>
        <name>Zn(2+)</name>
        <dbReference type="ChEBI" id="CHEBI:29105"/>
        <label>1</label>
    </ligand>
</feature>
<feature type="binding site" evidence="9">
    <location>
        <position position="170"/>
    </location>
    <ligand>
        <name>Zn(2+)</name>
        <dbReference type="ChEBI" id="CHEBI:29105"/>
        <label>1</label>
    </ligand>
</feature>
<feature type="site" description="Histone H3K4me3 binding" evidence="8">
    <location>
        <position position="182"/>
    </location>
</feature>
<dbReference type="GO" id="GO:0005634">
    <property type="term" value="C:nucleus"/>
    <property type="evidence" value="ECO:0007669"/>
    <property type="project" value="UniProtKB-SubCell"/>
</dbReference>
<dbReference type="InterPro" id="IPR013083">
    <property type="entry name" value="Znf_RING/FYVE/PHD"/>
</dbReference>
<dbReference type="InterPro" id="IPR028651">
    <property type="entry name" value="ING_fam"/>
</dbReference>
<feature type="binding site" evidence="9">
    <location>
        <position position="208"/>
    </location>
    <ligand>
        <name>Zn(2+)</name>
        <dbReference type="ChEBI" id="CHEBI:29105"/>
        <label>2</label>
    </ligand>
</feature>
<feature type="binding site" evidence="9">
    <location>
        <position position="181"/>
    </location>
    <ligand>
        <name>Zn(2+)</name>
        <dbReference type="ChEBI" id="CHEBI:29105"/>
        <label>2</label>
    </ligand>
</feature>
<feature type="site" description="Histone H3K4me3 binding" evidence="8">
    <location>
        <position position="167"/>
    </location>
</feature>
<evidence type="ECO:0000256" key="7">
    <source>
        <dbReference type="ARBA" id="ARBA00023242"/>
    </source>
</evidence>
<reference evidence="14" key="1">
    <citation type="submission" date="2020-12" db="EMBL/GenBank/DDBJ databases">
        <title>Metabolic potential, ecology and presence of endohyphal bacteria is reflected in genomic diversity of Mucoromycotina.</title>
        <authorList>
            <person name="Muszewska A."/>
            <person name="Okrasinska A."/>
            <person name="Steczkiewicz K."/>
            <person name="Drgas O."/>
            <person name="Orlowska M."/>
            <person name="Perlinska-Lenart U."/>
            <person name="Aleksandrzak-Piekarczyk T."/>
            <person name="Szatraj K."/>
            <person name="Zielenkiewicz U."/>
            <person name="Pilsyk S."/>
            <person name="Malc E."/>
            <person name="Mieczkowski P."/>
            <person name="Kruszewska J.S."/>
            <person name="Biernat P."/>
            <person name="Pawlowska J."/>
        </authorList>
    </citation>
    <scope>NUCLEOTIDE SEQUENCE</scope>
    <source>
        <strain evidence="14">WA0000017839</strain>
    </source>
</reference>
<evidence type="ECO:0000313" key="15">
    <source>
        <dbReference type="Proteomes" id="UP000603453"/>
    </source>
</evidence>
<evidence type="ECO:0000256" key="4">
    <source>
        <dbReference type="ARBA" id="ARBA00022771"/>
    </source>
</evidence>
<dbReference type="SMART" id="SM01408">
    <property type="entry name" value="ING"/>
    <property type="match status" value="1"/>
</dbReference>
<dbReference type="SUPFAM" id="SSF57903">
    <property type="entry name" value="FYVE/PHD zinc finger"/>
    <property type="match status" value="1"/>
</dbReference>
<dbReference type="InterPro" id="IPR059153">
    <property type="entry name" value="NSD_PHD-1st"/>
</dbReference>
<dbReference type="Pfam" id="PF23011">
    <property type="entry name" value="PHD-1st_NSD"/>
    <property type="match status" value="1"/>
</dbReference>
<dbReference type="PANTHER" id="PTHR10333:SF42">
    <property type="entry name" value="INHIBITOR OF GROWTH PROTEIN 5"/>
    <property type="match status" value="1"/>
</dbReference>
<keyword evidence="15" id="KW-1185">Reference proteome</keyword>
<keyword evidence="3 9" id="KW-0479">Metal-binding</keyword>
<dbReference type="GO" id="GO:0006325">
    <property type="term" value="P:chromatin organization"/>
    <property type="evidence" value="ECO:0007669"/>
    <property type="project" value="UniProtKB-KW"/>
</dbReference>
<evidence type="ECO:0000256" key="10">
    <source>
        <dbReference type="PROSITE-ProRule" id="PRU00146"/>
    </source>
</evidence>
<dbReference type="CDD" id="cd16858">
    <property type="entry name" value="ING_ING3_Yng2p"/>
    <property type="match status" value="1"/>
</dbReference>
<dbReference type="Pfam" id="PF12998">
    <property type="entry name" value="ING"/>
    <property type="match status" value="1"/>
</dbReference>
<evidence type="ECO:0000259" key="13">
    <source>
        <dbReference type="PROSITE" id="PS50016"/>
    </source>
</evidence>
<feature type="region of interest" description="Disordered" evidence="12">
    <location>
        <begin position="137"/>
        <end position="159"/>
    </location>
</feature>
<keyword evidence="5 9" id="KW-0862">Zinc</keyword>
<comment type="caution">
    <text evidence="14">The sequence shown here is derived from an EMBL/GenBank/DDBJ whole genome shotgun (WGS) entry which is preliminary data.</text>
</comment>
<comment type="function">
    <text evidence="11">Component of an histone acetyltransferase complex.</text>
</comment>
<dbReference type="InterPro" id="IPR011011">
    <property type="entry name" value="Znf_FYVE_PHD"/>
</dbReference>
<evidence type="ECO:0000256" key="9">
    <source>
        <dbReference type="PIRSR" id="PIRSR628651-51"/>
    </source>
</evidence>
<feature type="binding site" evidence="9">
    <location>
        <position position="195"/>
    </location>
    <ligand>
        <name>Zn(2+)</name>
        <dbReference type="ChEBI" id="CHEBI:29105"/>
        <label>1</label>
    </ligand>
</feature>
<keyword evidence="7 11" id="KW-0539">Nucleus</keyword>
<organism evidence="14 15">
    <name type="scientific">Mucor saturninus</name>
    <dbReference type="NCBI Taxonomy" id="64648"/>
    <lineage>
        <taxon>Eukaryota</taxon>
        <taxon>Fungi</taxon>
        <taxon>Fungi incertae sedis</taxon>
        <taxon>Mucoromycota</taxon>
        <taxon>Mucoromycotina</taxon>
        <taxon>Mucoromycetes</taxon>
        <taxon>Mucorales</taxon>
        <taxon>Mucorineae</taxon>
        <taxon>Mucoraceae</taxon>
        <taxon>Mucor</taxon>
    </lineage>
</organism>
<dbReference type="PROSITE" id="PS50016">
    <property type="entry name" value="ZF_PHD_2"/>
    <property type="match status" value="1"/>
</dbReference>
<dbReference type="InterPro" id="IPR019786">
    <property type="entry name" value="Zinc_finger_PHD-type_CS"/>
</dbReference>
<evidence type="ECO:0000256" key="11">
    <source>
        <dbReference type="RuleBase" id="RU361213"/>
    </source>
</evidence>
<keyword evidence="6 11" id="KW-0156">Chromatin regulator</keyword>
<evidence type="ECO:0000256" key="12">
    <source>
        <dbReference type="SAM" id="MobiDB-lite"/>
    </source>
</evidence>
<evidence type="ECO:0000256" key="1">
    <source>
        <dbReference type="ARBA" id="ARBA00004123"/>
    </source>
</evidence>
<gene>
    <name evidence="14" type="ORF">INT47_009924</name>
</gene>
<evidence type="ECO:0000256" key="3">
    <source>
        <dbReference type="ARBA" id="ARBA00022723"/>
    </source>
</evidence>
<evidence type="ECO:0000256" key="8">
    <source>
        <dbReference type="PIRSR" id="PIRSR628651-50"/>
    </source>
</evidence>
<dbReference type="GO" id="GO:0008270">
    <property type="term" value="F:zinc ion binding"/>
    <property type="evidence" value="ECO:0007669"/>
    <property type="project" value="UniProtKB-KW"/>
</dbReference>
<dbReference type="PANTHER" id="PTHR10333">
    <property type="entry name" value="INHIBITOR OF GROWTH PROTEIN"/>
    <property type="match status" value="1"/>
</dbReference>
<feature type="binding site" evidence="9">
    <location>
        <position position="186"/>
    </location>
    <ligand>
        <name>Zn(2+)</name>
        <dbReference type="ChEBI" id="CHEBI:29105"/>
        <label>2</label>
    </ligand>
</feature>
<comment type="domain">
    <text evidence="11">The PHD-type zinc finger mediates the binding to H3K4me3.</text>
</comment>
<evidence type="ECO:0000256" key="2">
    <source>
        <dbReference type="ARBA" id="ARBA00010210"/>
    </source>
</evidence>
<evidence type="ECO:0000313" key="14">
    <source>
        <dbReference type="EMBL" id="KAG2194033.1"/>
    </source>
</evidence>
<protein>
    <recommendedName>
        <fullName evidence="11">Chromatin modification-related protein</fullName>
    </recommendedName>
</protein>
<dbReference type="Gene3D" id="6.10.140.1740">
    <property type="match status" value="1"/>
</dbReference>
<dbReference type="SMART" id="SM00249">
    <property type="entry name" value="PHD"/>
    <property type="match status" value="1"/>
</dbReference>
<comment type="similarity">
    <text evidence="2 11">Belongs to the ING family.</text>
</comment>
<feature type="binding site" evidence="9">
    <location>
        <position position="168"/>
    </location>
    <ligand>
        <name>Zn(2+)</name>
        <dbReference type="ChEBI" id="CHEBI:29105"/>
        <label>1</label>
    </ligand>
</feature>
<dbReference type="InterPro" id="IPR019787">
    <property type="entry name" value="Znf_PHD-finger"/>
</dbReference>
<accession>A0A8H7UVW4</accession>
<dbReference type="InterPro" id="IPR001965">
    <property type="entry name" value="Znf_PHD"/>
</dbReference>
<feature type="domain" description="PHD-type" evidence="13">
    <location>
        <begin position="165"/>
        <end position="214"/>
    </location>
</feature>
<dbReference type="Gene3D" id="3.30.40.10">
    <property type="entry name" value="Zinc/RING finger domain, C3HC4 (zinc finger)"/>
    <property type="match status" value="1"/>
</dbReference>
<dbReference type="Proteomes" id="UP000603453">
    <property type="component" value="Unassembled WGS sequence"/>
</dbReference>
<dbReference type="AlphaFoldDB" id="A0A8H7UVW4"/>
<evidence type="ECO:0000256" key="6">
    <source>
        <dbReference type="ARBA" id="ARBA00022853"/>
    </source>
</evidence>
<keyword evidence="4 10" id="KW-0863">Zinc-finger</keyword>
<dbReference type="PROSITE" id="PS01359">
    <property type="entry name" value="ZF_PHD_1"/>
    <property type="match status" value="1"/>
</dbReference>
<proteinExistence type="inferred from homology"/>
<feature type="site" description="Histone H3K4me3 binding" evidence="8">
    <location>
        <position position="178"/>
    </location>
</feature>
<dbReference type="EMBL" id="JAEPRD010000208">
    <property type="protein sequence ID" value="KAG2194033.1"/>
    <property type="molecule type" value="Genomic_DNA"/>
</dbReference>
<dbReference type="CDD" id="cd15505">
    <property type="entry name" value="PHD_ING"/>
    <property type="match status" value="1"/>
</dbReference>
<comment type="subunit">
    <text evidence="11">Component of an histone acetyltransferase complex. Interacts with H3K4me3 and to a lesser extent with H3K4me2.</text>
</comment>
<feature type="site" description="Histone H3K4me3 binding" evidence="8">
    <location>
        <position position="190"/>
    </location>
</feature>
<sequence length="227" mass="26178">MSLSVADIFEDYLESLQNLPSEIDQNMHELRRMDDDLQKFRETYTRHKRSYIKQSKALESTDTLAMVSARLQLEKDYKTAMQKQDQKIELAMRMYDLVSRHIERLDSQVMTKSNLNKSDWIRKGPQRKRLDGGIRKRIHHSSRPNPLIGHSTSTGTSGDIDPNEPTYCYCGQVSFGDMIACDGENCEREWFHYACVGLIEPPAGKWFCEECNNLMQYSSSSGEDSSS</sequence>
<comment type="subcellular location">
    <subcellularLocation>
        <location evidence="1 11">Nucleus</location>
    </subcellularLocation>
</comment>
<dbReference type="OrthoDB" id="5411773at2759"/>
<feature type="binding site" evidence="9">
    <location>
        <position position="211"/>
    </location>
    <ligand>
        <name>Zn(2+)</name>
        <dbReference type="ChEBI" id="CHEBI:29105"/>
        <label>2</label>
    </ligand>
</feature>
<dbReference type="InterPro" id="IPR024610">
    <property type="entry name" value="ING_N_histone-binding"/>
</dbReference>